<evidence type="ECO:0000313" key="1">
    <source>
        <dbReference type="EMBL" id="KAI5396920.1"/>
    </source>
</evidence>
<dbReference type="EMBL" id="JAMSHJ010000006">
    <property type="protein sequence ID" value="KAI5396920.1"/>
    <property type="molecule type" value="Genomic_DNA"/>
</dbReference>
<proteinExistence type="predicted"/>
<sequence length="269" mass="31537">MTDELDSGEDEDSYEENLVLIRFNEEEPMTKDFTFKVGMEFSSLKAFKARQIGREIVEGDSSKQYSLLWSYEVELRRPSQGNTFKLKINRPEPGLQLRAFKAIQIGRQIVEGDSSKQYSLLWSYGAELRRPSLGNIFKLNINRLGPGLQPRKNFSDDHRQCYHKPSSFTYNKDITSLVHGRNPYDLRELKYVPSNAMHTVDVDVDGKRYKAHKYTRRVNQSKDMSKSIKQKTYLPIKLEDAYMMTTDLVNESKDGSQLMIHKRWWKLRF</sequence>
<dbReference type="AlphaFoldDB" id="A0A9D5A8Y5"/>
<protein>
    <submittedName>
        <fullName evidence="1">Uncharacterized protein</fullName>
    </submittedName>
</protein>
<dbReference type="Proteomes" id="UP001058974">
    <property type="component" value="Chromosome 6"/>
</dbReference>
<keyword evidence="2" id="KW-1185">Reference proteome</keyword>
<reference evidence="1 2" key="1">
    <citation type="journal article" date="2022" name="Nat. Genet.">
        <title>Improved pea reference genome and pan-genome highlight genomic features and evolutionary characteristics.</title>
        <authorList>
            <person name="Yang T."/>
            <person name="Liu R."/>
            <person name="Luo Y."/>
            <person name="Hu S."/>
            <person name="Wang D."/>
            <person name="Wang C."/>
            <person name="Pandey M.K."/>
            <person name="Ge S."/>
            <person name="Xu Q."/>
            <person name="Li N."/>
            <person name="Li G."/>
            <person name="Huang Y."/>
            <person name="Saxena R.K."/>
            <person name="Ji Y."/>
            <person name="Li M."/>
            <person name="Yan X."/>
            <person name="He Y."/>
            <person name="Liu Y."/>
            <person name="Wang X."/>
            <person name="Xiang C."/>
            <person name="Varshney R.K."/>
            <person name="Ding H."/>
            <person name="Gao S."/>
            <person name="Zong X."/>
        </authorList>
    </citation>
    <scope>NUCLEOTIDE SEQUENCE [LARGE SCALE GENOMIC DNA]</scope>
    <source>
        <strain evidence="1 2">cv. Zhongwan 6</strain>
    </source>
</reference>
<organism evidence="1 2">
    <name type="scientific">Pisum sativum</name>
    <name type="common">Garden pea</name>
    <name type="synonym">Lathyrus oleraceus</name>
    <dbReference type="NCBI Taxonomy" id="3888"/>
    <lineage>
        <taxon>Eukaryota</taxon>
        <taxon>Viridiplantae</taxon>
        <taxon>Streptophyta</taxon>
        <taxon>Embryophyta</taxon>
        <taxon>Tracheophyta</taxon>
        <taxon>Spermatophyta</taxon>
        <taxon>Magnoliopsida</taxon>
        <taxon>eudicotyledons</taxon>
        <taxon>Gunneridae</taxon>
        <taxon>Pentapetalae</taxon>
        <taxon>rosids</taxon>
        <taxon>fabids</taxon>
        <taxon>Fabales</taxon>
        <taxon>Fabaceae</taxon>
        <taxon>Papilionoideae</taxon>
        <taxon>50 kb inversion clade</taxon>
        <taxon>NPAAA clade</taxon>
        <taxon>Hologalegina</taxon>
        <taxon>IRL clade</taxon>
        <taxon>Fabeae</taxon>
        <taxon>Lathyrus</taxon>
    </lineage>
</organism>
<name>A0A9D5A8Y5_PEA</name>
<evidence type="ECO:0000313" key="2">
    <source>
        <dbReference type="Proteomes" id="UP001058974"/>
    </source>
</evidence>
<gene>
    <name evidence="1" type="ORF">KIW84_062946</name>
</gene>
<accession>A0A9D5A8Y5</accession>
<dbReference type="Gramene" id="Psat06G0294600-T1">
    <property type="protein sequence ID" value="KAI5396920.1"/>
    <property type="gene ID" value="KIW84_062946"/>
</dbReference>
<comment type="caution">
    <text evidence="1">The sequence shown here is derived from an EMBL/GenBank/DDBJ whole genome shotgun (WGS) entry which is preliminary data.</text>
</comment>